<evidence type="ECO:0000313" key="1">
    <source>
        <dbReference type="EMBL" id="MBX65269.1"/>
    </source>
</evidence>
<proteinExistence type="predicted"/>
<organism evidence="1">
    <name type="scientific">Rhizophora mucronata</name>
    <name type="common">Asiatic mangrove</name>
    <dbReference type="NCBI Taxonomy" id="61149"/>
    <lineage>
        <taxon>Eukaryota</taxon>
        <taxon>Viridiplantae</taxon>
        <taxon>Streptophyta</taxon>
        <taxon>Embryophyta</taxon>
        <taxon>Tracheophyta</taxon>
        <taxon>Spermatophyta</taxon>
        <taxon>Magnoliopsida</taxon>
        <taxon>eudicotyledons</taxon>
        <taxon>Gunneridae</taxon>
        <taxon>Pentapetalae</taxon>
        <taxon>rosids</taxon>
        <taxon>fabids</taxon>
        <taxon>Malpighiales</taxon>
        <taxon>Rhizophoraceae</taxon>
        <taxon>Rhizophora</taxon>
    </lineage>
</organism>
<dbReference type="EMBL" id="GGEC01084785">
    <property type="protein sequence ID" value="MBX65269.1"/>
    <property type="molecule type" value="Transcribed_RNA"/>
</dbReference>
<dbReference type="AlphaFoldDB" id="A0A2P2QE60"/>
<reference evidence="1" key="1">
    <citation type="submission" date="2018-02" db="EMBL/GenBank/DDBJ databases">
        <title>Rhizophora mucronata_Transcriptome.</title>
        <authorList>
            <person name="Meera S.P."/>
            <person name="Sreeshan A."/>
            <person name="Augustine A."/>
        </authorList>
    </citation>
    <scope>NUCLEOTIDE SEQUENCE</scope>
    <source>
        <tissue evidence="1">Leaf</tissue>
    </source>
</reference>
<name>A0A2P2QE60_RHIMU</name>
<protein>
    <submittedName>
        <fullName evidence="1">Uncharacterized protein</fullName>
    </submittedName>
</protein>
<sequence length="41" mass="4951">MKFDNCKKEFSVETCCRTSDSFESRKLKQINYLIFVIKKEI</sequence>
<accession>A0A2P2QE60</accession>